<dbReference type="CDD" id="cd03360">
    <property type="entry name" value="LbH_AT_putative"/>
    <property type="match status" value="1"/>
</dbReference>
<dbReference type="PANTHER" id="PTHR43300">
    <property type="entry name" value="ACETYLTRANSFERASE"/>
    <property type="match status" value="1"/>
</dbReference>
<reference evidence="5 6" key="1">
    <citation type="submission" date="2021-05" db="EMBL/GenBank/DDBJ databases">
        <title>A Polyphasic approach of four new species of the genus Ohtaekwangia: Ohtaekwangia histidinii sp. nov., Ohtaekwangia cretensis sp. nov., Ohtaekwangia indiensis sp. nov., Ohtaekwangia reichenbachii sp. nov. from diverse environment.</title>
        <authorList>
            <person name="Octaviana S."/>
        </authorList>
    </citation>
    <scope>NUCLEOTIDE SEQUENCE [LARGE SCALE GENOMIC DNA]</scope>
    <source>
        <strain evidence="5 6">PWU20</strain>
    </source>
</reference>
<organism evidence="5 6">
    <name type="scientific">Chryseosolibacter indicus</name>
    <dbReference type="NCBI Taxonomy" id="2782351"/>
    <lineage>
        <taxon>Bacteria</taxon>
        <taxon>Pseudomonadati</taxon>
        <taxon>Bacteroidota</taxon>
        <taxon>Cytophagia</taxon>
        <taxon>Cytophagales</taxon>
        <taxon>Chryseotaleaceae</taxon>
        <taxon>Chryseosolibacter</taxon>
    </lineage>
</organism>
<feature type="domain" description="PglD N-terminal" evidence="4">
    <location>
        <begin position="10"/>
        <end position="90"/>
    </location>
</feature>
<comment type="similarity">
    <text evidence="1">Belongs to the transferase hexapeptide repeat family.</text>
</comment>
<dbReference type="Gene3D" id="3.40.50.20">
    <property type="match status" value="1"/>
</dbReference>
<dbReference type="PANTHER" id="PTHR43300:SF7">
    <property type="entry name" value="UDP-N-ACETYLBACILLOSAMINE N-ACETYLTRANSFERASE"/>
    <property type="match status" value="1"/>
</dbReference>
<dbReference type="SUPFAM" id="SSF51161">
    <property type="entry name" value="Trimeric LpxA-like enzymes"/>
    <property type="match status" value="1"/>
</dbReference>
<dbReference type="Gene3D" id="2.160.10.10">
    <property type="entry name" value="Hexapeptide repeat proteins"/>
    <property type="match status" value="1"/>
</dbReference>
<dbReference type="InterPro" id="IPR050179">
    <property type="entry name" value="Trans_hexapeptide_repeat"/>
</dbReference>
<evidence type="ECO:0000313" key="6">
    <source>
        <dbReference type="Proteomes" id="UP000772618"/>
    </source>
</evidence>
<evidence type="ECO:0000313" key="5">
    <source>
        <dbReference type="EMBL" id="MBT1705347.1"/>
    </source>
</evidence>
<evidence type="ECO:0000256" key="1">
    <source>
        <dbReference type="ARBA" id="ARBA00007274"/>
    </source>
</evidence>
<protein>
    <submittedName>
        <fullName evidence="5">Acetyltransferase</fullName>
    </submittedName>
</protein>
<dbReference type="InterPro" id="IPR018357">
    <property type="entry name" value="Hexapep_transf_CS"/>
</dbReference>
<dbReference type="EMBL" id="JAHESD010000053">
    <property type="protein sequence ID" value="MBT1705347.1"/>
    <property type="molecule type" value="Genomic_DNA"/>
</dbReference>
<evidence type="ECO:0000256" key="3">
    <source>
        <dbReference type="ARBA" id="ARBA00022737"/>
    </source>
</evidence>
<proteinExistence type="inferred from homology"/>
<dbReference type="Proteomes" id="UP000772618">
    <property type="component" value="Unassembled WGS sequence"/>
</dbReference>
<dbReference type="Pfam" id="PF17836">
    <property type="entry name" value="PglD_N"/>
    <property type="match status" value="1"/>
</dbReference>
<keyword evidence="2" id="KW-0808">Transferase</keyword>
<dbReference type="RefSeq" id="WP_254155297.1">
    <property type="nucleotide sequence ID" value="NZ_JAHESD010000053.1"/>
</dbReference>
<keyword evidence="3" id="KW-0677">Repeat</keyword>
<dbReference type="PROSITE" id="PS00101">
    <property type="entry name" value="HEXAPEP_TRANSFERASES"/>
    <property type="match status" value="1"/>
</dbReference>
<dbReference type="InterPro" id="IPR020019">
    <property type="entry name" value="AcTrfase_PglD-like"/>
</dbReference>
<evidence type="ECO:0000259" key="4">
    <source>
        <dbReference type="Pfam" id="PF17836"/>
    </source>
</evidence>
<name>A0ABS5VV81_9BACT</name>
<dbReference type="InterPro" id="IPR041561">
    <property type="entry name" value="PglD_N"/>
</dbReference>
<accession>A0ABS5VV81</accession>
<dbReference type="NCBIfam" id="TIGR03570">
    <property type="entry name" value="NeuD_NnaD"/>
    <property type="match status" value="1"/>
</dbReference>
<gene>
    <name evidence="5" type="ORF">KK060_18800</name>
</gene>
<comment type="caution">
    <text evidence="5">The sequence shown here is derived from an EMBL/GenBank/DDBJ whole genome shotgun (WGS) entry which is preliminary data.</text>
</comment>
<evidence type="ECO:0000256" key="2">
    <source>
        <dbReference type="ARBA" id="ARBA00022679"/>
    </source>
</evidence>
<dbReference type="InterPro" id="IPR011004">
    <property type="entry name" value="Trimer_LpxA-like_sf"/>
</dbReference>
<keyword evidence="6" id="KW-1185">Reference proteome</keyword>
<sequence length="218" mass="22873">MKKDLQVMNKIIVYGAGGFGRETALMIRQINVQSIRWNLIGFCDDGLSAGKVVDGLPVLGGIDHLNEVQEETAVAIAIADPKIRKSIREKIVNTKINFPVLVHPSVMLGDAERNSIGEGTIITAGNILTTNIHIGSFVIINLANTIGHDVTIDSYTSIMPGCSLSGFIDIETEVMVGTGARLLPQVKVGKGSKVGAGAVVTNSVNAGTTVVGVPAKSI</sequence>